<accession>A0ABY9VD94</accession>
<keyword evidence="2" id="KW-1185">Reference proteome</keyword>
<proteinExistence type="predicted"/>
<evidence type="ECO:0000313" key="2">
    <source>
        <dbReference type="Proteomes" id="UP001305606"/>
    </source>
</evidence>
<reference evidence="1 2" key="1">
    <citation type="submission" date="2023-02" db="EMBL/GenBank/DDBJ databases">
        <title>Streptomyces sp. SCA4-21 with antifungal activity against Fusarium oxysporum f. sp. cubense, Streptomyces sp. SCA2-17 with antifungal activity against Fusarium oxysporum f. sp. cubense.</title>
        <authorList>
            <person name="Qi D."/>
        </authorList>
    </citation>
    <scope>NUCLEOTIDE SEQUENCE [LARGE SCALE GENOMIC DNA]</scope>
    <source>
        <strain evidence="1 2">SCA4-21</strain>
    </source>
</reference>
<sequence>MSVGRWRRAWETGGPDALVSMMRMVDSTILISLDNDVLDSTP</sequence>
<evidence type="ECO:0000313" key="1">
    <source>
        <dbReference type="EMBL" id="WNF01599.1"/>
    </source>
</evidence>
<organism evidence="1 2">
    <name type="scientific">Streptomyces luomodiensis</name>
    <dbReference type="NCBI Taxonomy" id="3026192"/>
    <lineage>
        <taxon>Bacteria</taxon>
        <taxon>Bacillati</taxon>
        <taxon>Actinomycetota</taxon>
        <taxon>Actinomycetes</taxon>
        <taxon>Kitasatosporales</taxon>
        <taxon>Streptomycetaceae</taxon>
        <taxon>Streptomyces</taxon>
    </lineage>
</organism>
<gene>
    <name evidence="1" type="ORF">PS467_18150</name>
</gene>
<dbReference type="EMBL" id="CP117522">
    <property type="protein sequence ID" value="WNF01599.1"/>
    <property type="molecule type" value="Genomic_DNA"/>
</dbReference>
<protein>
    <submittedName>
        <fullName evidence="1">Uncharacterized protein</fullName>
    </submittedName>
</protein>
<dbReference type="RefSeq" id="WP_311039897.1">
    <property type="nucleotide sequence ID" value="NZ_CP117522.1"/>
</dbReference>
<name>A0ABY9VD94_9ACTN</name>
<dbReference type="Proteomes" id="UP001305606">
    <property type="component" value="Chromosome"/>
</dbReference>